<keyword evidence="5" id="KW-0812">Transmembrane</keyword>
<keyword evidence="7" id="KW-0998">Cell outer membrane</keyword>
<dbReference type="InterPro" id="IPR003423">
    <property type="entry name" value="OMP_efflux"/>
</dbReference>
<dbReference type="GO" id="GO:0009279">
    <property type="term" value="C:cell outer membrane"/>
    <property type="evidence" value="ECO:0007669"/>
    <property type="project" value="UniProtKB-SubCell"/>
</dbReference>
<protein>
    <submittedName>
        <fullName evidence="8">Outer membrane protein TolC</fullName>
    </submittedName>
</protein>
<keyword evidence="9" id="KW-1185">Reference proteome</keyword>
<evidence type="ECO:0000256" key="1">
    <source>
        <dbReference type="ARBA" id="ARBA00004442"/>
    </source>
</evidence>
<reference evidence="9" key="1">
    <citation type="submission" date="2016-10" db="EMBL/GenBank/DDBJ databases">
        <authorList>
            <person name="Varghese N."/>
            <person name="Submissions S."/>
        </authorList>
    </citation>
    <scope>NUCLEOTIDE SEQUENCE [LARGE SCALE GENOMIC DNA]</scope>
    <source>
        <strain evidence="9">DSM 24740</strain>
    </source>
</reference>
<proteinExistence type="inferred from homology"/>
<keyword evidence="3" id="KW-0813">Transport</keyword>
<dbReference type="GO" id="GO:1990281">
    <property type="term" value="C:efflux pump complex"/>
    <property type="evidence" value="ECO:0007669"/>
    <property type="project" value="TreeGrafter"/>
</dbReference>
<dbReference type="InterPro" id="IPR051906">
    <property type="entry name" value="TolC-like"/>
</dbReference>
<dbReference type="EMBL" id="FOFB01000015">
    <property type="protein sequence ID" value="SEQ77032.1"/>
    <property type="molecule type" value="Genomic_DNA"/>
</dbReference>
<dbReference type="InParanoid" id="A0A1H9IRA4"/>
<dbReference type="GO" id="GO:0015562">
    <property type="term" value="F:efflux transmembrane transporter activity"/>
    <property type="evidence" value="ECO:0007669"/>
    <property type="project" value="InterPro"/>
</dbReference>
<dbReference type="STRING" id="478744.SAMN05444359_115105"/>
<organism evidence="8 9">
    <name type="scientific">Neolewinella agarilytica</name>
    <dbReference type="NCBI Taxonomy" id="478744"/>
    <lineage>
        <taxon>Bacteria</taxon>
        <taxon>Pseudomonadati</taxon>
        <taxon>Bacteroidota</taxon>
        <taxon>Saprospiria</taxon>
        <taxon>Saprospirales</taxon>
        <taxon>Lewinellaceae</taxon>
        <taxon>Neolewinella</taxon>
    </lineage>
</organism>
<dbReference type="PANTHER" id="PTHR30026">
    <property type="entry name" value="OUTER MEMBRANE PROTEIN TOLC"/>
    <property type="match status" value="1"/>
</dbReference>
<dbReference type="SUPFAM" id="SSF56954">
    <property type="entry name" value="Outer membrane efflux proteins (OEP)"/>
    <property type="match status" value="1"/>
</dbReference>
<evidence type="ECO:0000256" key="7">
    <source>
        <dbReference type="ARBA" id="ARBA00023237"/>
    </source>
</evidence>
<comment type="similarity">
    <text evidence="2">Belongs to the outer membrane factor (OMF) (TC 1.B.17) family.</text>
</comment>
<evidence type="ECO:0000256" key="3">
    <source>
        <dbReference type="ARBA" id="ARBA00022448"/>
    </source>
</evidence>
<evidence type="ECO:0000313" key="9">
    <source>
        <dbReference type="Proteomes" id="UP000199021"/>
    </source>
</evidence>
<dbReference type="Gene3D" id="1.20.1600.10">
    <property type="entry name" value="Outer membrane efflux proteins (OEP)"/>
    <property type="match status" value="1"/>
</dbReference>
<name>A0A1H9IRA4_9BACT</name>
<evidence type="ECO:0000256" key="2">
    <source>
        <dbReference type="ARBA" id="ARBA00007613"/>
    </source>
</evidence>
<dbReference type="Pfam" id="PF02321">
    <property type="entry name" value="OEP"/>
    <property type="match status" value="2"/>
</dbReference>
<dbReference type="AlphaFoldDB" id="A0A1H9IRA4"/>
<evidence type="ECO:0000313" key="8">
    <source>
        <dbReference type="EMBL" id="SEQ77032.1"/>
    </source>
</evidence>
<dbReference type="Proteomes" id="UP000199021">
    <property type="component" value="Unassembled WGS sequence"/>
</dbReference>
<accession>A0A1H9IRA4</accession>
<comment type="subcellular location">
    <subcellularLocation>
        <location evidence="1">Cell outer membrane</location>
    </subcellularLocation>
</comment>
<gene>
    <name evidence="8" type="ORF">SAMN05444359_115105</name>
</gene>
<keyword evidence="4" id="KW-1134">Transmembrane beta strand</keyword>
<evidence type="ECO:0000256" key="5">
    <source>
        <dbReference type="ARBA" id="ARBA00022692"/>
    </source>
</evidence>
<evidence type="ECO:0000256" key="4">
    <source>
        <dbReference type="ARBA" id="ARBA00022452"/>
    </source>
</evidence>
<dbReference type="PANTHER" id="PTHR30026:SF20">
    <property type="entry name" value="OUTER MEMBRANE PROTEIN TOLC"/>
    <property type="match status" value="1"/>
</dbReference>
<evidence type="ECO:0000256" key="6">
    <source>
        <dbReference type="ARBA" id="ARBA00023136"/>
    </source>
</evidence>
<sequence>MLAVCLTISLRAQESAPQVFSLDAAVEYAMANGTAIKNARVDILDAEQNVKERLSTGLPQINGSLDFTHYLKVPVLPLPEAFAMGDPNAPTSIAFQLKNSFTAGLSAQSMLFDGSFFVGLRAARASGDYFNLQLENTQRTLRSQVVKAYFPVLLLKTNVGILDRNISNLEKLKNETEAQYEAGFVEQLDVDRLVLSLNNLRSQRDQVARQGENALRALKFTLNYPLEDGLQVEDDLDKLETEIEAAALTADIPYLRRPELRLLDKTIELQKLNEELTRAAYLPTVYANVAAQYQYQGDNFSDGFWAPTVLVGLQANIPIYDFGGRSARKERAILATQKVVNQRNDVERSIQLEVLNARTTFVGASDRLAVVKSNLELAERIYETTQVKYREGVGSSIEIVQAEQALYESQANYLNALYETLVAKEDLYLALGRPQ</sequence>
<keyword evidence="6" id="KW-0472">Membrane</keyword>
<dbReference type="GO" id="GO:0015288">
    <property type="term" value="F:porin activity"/>
    <property type="evidence" value="ECO:0007669"/>
    <property type="project" value="TreeGrafter"/>
</dbReference>